<keyword evidence="1" id="KW-1133">Transmembrane helix</keyword>
<proteinExistence type="predicted"/>
<keyword evidence="1" id="KW-0472">Membrane</keyword>
<evidence type="ECO:0000313" key="2">
    <source>
        <dbReference type="EMBL" id="KPK63839.1"/>
    </source>
</evidence>
<keyword evidence="1" id="KW-0812">Transmembrane</keyword>
<evidence type="ECO:0008006" key="4">
    <source>
        <dbReference type="Google" id="ProtNLM"/>
    </source>
</evidence>
<dbReference type="InterPro" id="IPR007359">
    <property type="entry name" value="SigmaE_reg_RseC_MucC"/>
</dbReference>
<evidence type="ECO:0000256" key="1">
    <source>
        <dbReference type="SAM" id="Phobius"/>
    </source>
</evidence>
<evidence type="ECO:0000313" key="3">
    <source>
        <dbReference type="Proteomes" id="UP000051373"/>
    </source>
</evidence>
<gene>
    <name evidence="2" type="ORF">AMJ83_05150</name>
</gene>
<organism evidence="2 3">
    <name type="scientific">candidate division WOR_3 bacterium SM23_42</name>
    <dbReference type="NCBI Taxonomy" id="1703779"/>
    <lineage>
        <taxon>Bacteria</taxon>
        <taxon>Bacteria division WOR-3</taxon>
    </lineage>
</organism>
<sequence>MRRKGRVIDVSNSRATVCFHPAEACETCEASKLCHAAGKSQTVVVENNMGAHIDDEVYVEQAPGIGLLSAFLVFGLPVALALVGLIIGARWGQTGSLLIGVFGFGAGLVIAKLVDNKLIHKSLFLPRIAEIVEKEEGS</sequence>
<feature type="transmembrane region" description="Helical" evidence="1">
    <location>
        <begin position="65"/>
        <end position="89"/>
    </location>
</feature>
<accession>A0A0S8FSZ2</accession>
<dbReference type="Pfam" id="PF04246">
    <property type="entry name" value="RseC_MucC"/>
    <property type="match status" value="1"/>
</dbReference>
<name>A0A0S8FSZ2_UNCW3</name>
<dbReference type="STRING" id="1703779.AMJ83_05150"/>
<dbReference type="Proteomes" id="UP000051373">
    <property type="component" value="Unassembled WGS sequence"/>
</dbReference>
<dbReference type="PANTHER" id="PTHR35867">
    <property type="entry name" value="PROTEIN RSEC"/>
    <property type="match status" value="1"/>
</dbReference>
<comment type="caution">
    <text evidence="2">The sequence shown here is derived from an EMBL/GenBank/DDBJ whole genome shotgun (WGS) entry which is preliminary data.</text>
</comment>
<feature type="transmembrane region" description="Helical" evidence="1">
    <location>
        <begin position="95"/>
        <end position="114"/>
    </location>
</feature>
<dbReference type="PANTHER" id="PTHR35867:SF1">
    <property type="entry name" value="PROTEIN RSEC"/>
    <property type="match status" value="1"/>
</dbReference>
<dbReference type="EMBL" id="LJUJ01000008">
    <property type="protein sequence ID" value="KPK63839.1"/>
    <property type="molecule type" value="Genomic_DNA"/>
</dbReference>
<protein>
    <recommendedName>
        <fullName evidence="4">Positive regulator of sigma(E), RseC/MucC</fullName>
    </recommendedName>
</protein>
<reference evidence="2 3" key="1">
    <citation type="journal article" date="2015" name="Microbiome">
        <title>Genomic resolution of linkages in carbon, nitrogen, and sulfur cycling among widespread estuary sediment bacteria.</title>
        <authorList>
            <person name="Baker B.J."/>
            <person name="Lazar C.S."/>
            <person name="Teske A.P."/>
            <person name="Dick G.J."/>
        </authorList>
    </citation>
    <scope>NUCLEOTIDE SEQUENCE [LARGE SCALE GENOMIC DNA]</scope>
    <source>
        <strain evidence="2">SM23_42</strain>
    </source>
</reference>
<dbReference type="AlphaFoldDB" id="A0A0S8FSZ2"/>